<proteinExistence type="predicted"/>
<feature type="domain" description="LicD/FKTN/FKRP nucleotidyltransferase" evidence="6">
    <location>
        <begin position="88"/>
        <end position="194"/>
    </location>
</feature>
<dbReference type="HOGENOM" id="CLU_052528_0_0_1"/>
<reference evidence="7" key="2">
    <citation type="submission" date="2013-01" db="EMBL/GenBank/DDBJ databases">
        <title>The wheat powdery mildew genome reveals unique evolution of an obligate biotroph.</title>
        <authorList>
            <person name="Oberhaensli S."/>
            <person name="Wicker T."/>
            <person name="Keller B."/>
        </authorList>
    </citation>
    <scope>NUCLEOTIDE SEQUENCE</scope>
    <source>
        <strain evidence="7">96224</strain>
    </source>
</reference>
<evidence type="ECO:0000256" key="1">
    <source>
        <dbReference type="ARBA" id="ARBA00004167"/>
    </source>
</evidence>
<dbReference type="EMBL" id="KE375014">
    <property type="protein sequence ID" value="EPQ65920.1"/>
    <property type="molecule type" value="Genomic_DNA"/>
</dbReference>
<keyword evidence="3" id="KW-1133">Transmembrane helix</keyword>
<comment type="subcellular location">
    <subcellularLocation>
        <location evidence="1">Membrane</location>
        <topology evidence="1">Single-pass membrane protein</topology>
    </subcellularLocation>
</comment>
<name>A0A061HIB0_BLUGR</name>
<keyword evidence="2" id="KW-0812">Transmembrane</keyword>
<dbReference type="OrthoDB" id="444255at2759"/>
<feature type="non-terminal residue" evidence="8">
    <location>
        <position position="282"/>
    </location>
</feature>
<keyword evidence="4" id="KW-0472">Membrane</keyword>
<dbReference type="Pfam" id="PF04991">
    <property type="entry name" value="LicD"/>
    <property type="match status" value="1"/>
</dbReference>
<organism evidence="8">
    <name type="scientific">Blumeria graminis f. sp. tritici 96224</name>
    <dbReference type="NCBI Taxonomy" id="1268274"/>
    <lineage>
        <taxon>Eukaryota</taxon>
        <taxon>Fungi</taxon>
        <taxon>Dikarya</taxon>
        <taxon>Ascomycota</taxon>
        <taxon>Pezizomycotina</taxon>
        <taxon>Leotiomycetes</taxon>
        <taxon>Erysiphales</taxon>
        <taxon>Erysiphaceae</taxon>
        <taxon>Blumeria</taxon>
    </lineage>
</organism>
<feature type="chain" id="PRO_5044539204" evidence="5">
    <location>
        <begin position="19"/>
        <end position="282"/>
    </location>
</feature>
<gene>
    <name evidence="7" type="ORF">BGT96224_ASP21173</name>
    <name evidence="8" type="ORF">BGT96224V2_LOCUS2313</name>
</gene>
<evidence type="ECO:0000313" key="9">
    <source>
        <dbReference type="Proteomes" id="UP000053110"/>
    </source>
</evidence>
<protein>
    <submittedName>
        <fullName evidence="8">BgtASP-21173</fullName>
    </submittedName>
</protein>
<dbReference type="PANTHER" id="PTHR15407">
    <property type="entry name" value="FUKUTIN-RELATED"/>
    <property type="match status" value="1"/>
</dbReference>
<evidence type="ECO:0000256" key="5">
    <source>
        <dbReference type="SAM" id="SignalP"/>
    </source>
</evidence>
<accession>A0A061HIB0</accession>
<evidence type="ECO:0000256" key="3">
    <source>
        <dbReference type="ARBA" id="ARBA00022989"/>
    </source>
</evidence>
<sequence>MRLGYFLSYALFLPSTVAFTGLYPNFLQPKPSHVEDHTIDTKYFHEPGGSNELEHYDIRFFISPLSSHERLRALKHLIQSYLTVFNDRKIETWIAHGTLLGWWWNGKIMPWDWDLDTQVTVTTLNWLAENLNMSTHRHYMIDDEGNSMGGNFLLDVNPNHIDRLRGSGNNVIDARWIDVHSGLYIDITGVGDTEDDLDSGLLGCKDFHRYHSHELYPLRTSIFEGVIAKVPFMFESILIKEYSAKALSNTVYAGHRWDPEKQAWIKQRAKTEEITSNSTEQA</sequence>
<evidence type="ECO:0000313" key="7">
    <source>
        <dbReference type="EMBL" id="EPQ65920.1"/>
    </source>
</evidence>
<evidence type="ECO:0000256" key="4">
    <source>
        <dbReference type="ARBA" id="ARBA00023136"/>
    </source>
</evidence>
<dbReference type="AlphaFoldDB" id="A0A061HIB0"/>
<reference evidence="9" key="1">
    <citation type="journal article" date="2013" name="Nat. Genet.">
        <title>The wheat powdery mildew genome shows the unique evolution of an obligate biotroph.</title>
        <authorList>
            <person name="Wicker T."/>
            <person name="Oberhaensli S."/>
            <person name="Parlange F."/>
            <person name="Buchmann J.P."/>
            <person name="Shatalina M."/>
            <person name="Roffler S."/>
            <person name="Ben-David R."/>
            <person name="Dolezel J."/>
            <person name="Simkova H."/>
            <person name="Schulze-Lefert P."/>
            <person name="Spanu P.D."/>
            <person name="Bruggmann R."/>
            <person name="Amselem J."/>
            <person name="Quesneville H."/>
            <person name="Ver Loren van Themaat E."/>
            <person name="Paape T."/>
            <person name="Shimizu K.K."/>
            <person name="Keller B."/>
        </authorList>
    </citation>
    <scope>NUCLEOTIDE SEQUENCE [LARGE SCALE GENOMIC DNA]</scope>
    <source>
        <strain evidence="9">96224</strain>
    </source>
</reference>
<reference evidence="8" key="3">
    <citation type="submission" date="2018-07" db="EMBL/GenBank/DDBJ databases">
        <authorList>
            <person name="Quirk P.G."/>
            <person name="Krulwich T.A."/>
        </authorList>
    </citation>
    <scope>NUCLEOTIDE SEQUENCE</scope>
    <source>
        <strain evidence="8">96224</strain>
    </source>
</reference>
<evidence type="ECO:0000313" key="8">
    <source>
        <dbReference type="EMBL" id="SUZ09122.1"/>
    </source>
</evidence>
<dbReference type="InterPro" id="IPR009644">
    <property type="entry name" value="FKTN/MNN4/W02B3.4-1"/>
</dbReference>
<dbReference type="InterPro" id="IPR007074">
    <property type="entry name" value="LicD/FKTN/FKRP_NTP_transf"/>
</dbReference>
<dbReference type="EMBL" id="UIGY01000041">
    <property type="protein sequence ID" value="SUZ09122.1"/>
    <property type="molecule type" value="Genomic_DNA"/>
</dbReference>
<feature type="signal peptide" evidence="5">
    <location>
        <begin position="1"/>
        <end position="18"/>
    </location>
</feature>
<dbReference type="GO" id="GO:0016020">
    <property type="term" value="C:membrane"/>
    <property type="evidence" value="ECO:0007669"/>
    <property type="project" value="UniProtKB-SubCell"/>
</dbReference>
<dbReference type="PANTHER" id="PTHR15407:SF28">
    <property type="entry name" value="RIBITOL-5-PHOSPHATE TRANSFERASE FKTN"/>
    <property type="match status" value="1"/>
</dbReference>
<keyword evidence="5" id="KW-0732">Signal</keyword>
<dbReference type="GO" id="GO:0009100">
    <property type="term" value="P:glycoprotein metabolic process"/>
    <property type="evidence" value="ECO:0007669"/>
    <property type="project" value="UniProtKB-ARBA"/>
</dbReference>
<dbReference type="Proteomes" id="UP000053110">
    <property type="component" value="Unassembled WGS sequence"/>
</dbReference>
<evidence type="ECO:0000256" key="2">
    <source>
        <dbReference type="ARBA" id="ARBA00022692"/>
    </source>
</evidence>
<evidence type="ECO:0000259" key="6">
    <source>
        <dbReference type="Pfam" id="PF04991"/>
    </source>
</evidence>